<protein>
    <submittedName>
        <fullName evidence="1">Uncharacterized protein</fullName>
    </submittedName>
</protein>
<sequence length="77" mass="8867">MSTSVMCTHHPYDDGVTITIKIAAGMVTIKDGESLYNLGELINAFKDIQEQKFHCDDDDDDDDEKFMRLYRQRVPKP</sequence>
<evidence type="ECO:0000313" key="1">
    <source>
        <dbReference type="EMBL" id="KKK60426.1"/>
    </source>
</evidence>
<name>A0A0F8ZKG4_9ZZZZ</name>
<proteinExistence type="predicted"/>
<gene>
    <name evidence="1" type="ORF">LCGC14_3024470</name>
</gene>
<feature type="non-terminal residue" evidence="1">
    <location>
        <position position="77"/>
    </location>
</feature>
<dbReference type="EMBL" id="LAZR01062976">
    <property type="protein sequence ID" value="KKK60426.1"/>
    <property type="molecule type" value="Genomic_DNA"/>
</dbReference>
<accession>A0A0F8ZKG4</accession>
<organism evidence="1">
    <name type="scientific">marine sediment metagenome</name>
    <dbReference type="NCBI Taxonomy" id="412755"/>
    <lineage>
        <taxon>unclassified sequences</taxon>
        <taxon>metagenomes</taxon>
        <taxon>ecological metagenomes</taxon>
    </lineage>
</organism>
<dbReference type="AlphaFoldDB" id="A0A0F8ZKG4"/>
<comment type="caution">
    <text evidence="1">The sequence shown here is derived from an EMBL/GenBank/DDBJ whole genome shotgun (WGS) entry which is preliminary data.</text>
</comment>
<reference evidence="1" key="1">
    <citation type="journal article" date="2015" name="Nature">
        <title>Complex archaea that bridge the gap between prokaryotes and eukaryotes.</title>
        <authorList>
            <person name="Spang A."/>
            <person name="Saw J.H."/>
            <person name="Jorgensen S.L."/>
            <person name="Zaremba-Niedzwiedzka K."/>
            <person name="Martijn J."/>
            <person name="Lind A.E."/>
            <person name="van Eijk R."/>
            <person name="Schleper C."/>
            <person name="Guy L."/>
            <person name="Ettema T.J."/>
        </authorList>
    </citation>
    <scope>NUCLEOTIDE SEQUENCE</scope>
</reference>